<comment type="caution">
    <text evidence="8">The sequence shown here is derived from an EMBL/GenBank/DDBJ whole genome shotgun (WGS) entry which is preliminary data.</text>
</comment>
<dbReference type="RefSeq" id="WP_272748033.1">
    <property type="nucleotide sequence ID" value="NZ_JAQQKX010000007.1"/>
</dbReference>
<keyword evidence="1 6" id="KW-0597">Phosphoprotein</keyword>
<dbReference type="EMBL" id="JAQQKX010000007">
    <property type="protein sequence ID" value="MDC7683563.1"/>
    <property type="molecule type" value="Genomic_DNA"/>
</dbReference>
<evidence type="ECO:0000256" key="2">
    <source>
        <dbReference type="ARBA" id="ARBA00023012"/>
    </source>
</evidence>
<keyword evidence="3" id="KW-0805">Transcription regulation</keyword>
<accession>A0ABT5HU17</accession>
<dbReference type="PROSITE" id="PS50110">
    <property type="entry name" value="RESPONSE_REGULATORY"/>
    <property type="match status" value="1"/>
</dbReference>
<proteinExistence type="predicted"/>
<organism evidence="8 9">
    <name type="scientific">Asticcacaulis aquaticus</name>
    <dbReference type="NCBI Taxonomy" id="2984212"/>
    <lineage>
        <taxon>Bacteria</taxon>
        <taxon>Pseudomonadati</taxon>
        <taxon>Pseudomonadota</taxon>
        <taxon>Alphaproteobacteria</taxon>
        <taxon>Caulobacterales</taxon>
        <taxon>Caulobacteraceae</taxon>
        <taxon>Asticcacaulis</taxon>
    </lineage>
</organism>
<dbReference type="InterPro" id="IPR011006">
    <property type="entry name" value="CheY-like_superfamily"/>
</dbReference>
<evidence type="ECO:0000256" key="1">
    <source>
        <dbReference type="ARBA" id="ARBA00022553"/>
    </source>
</evidence>
<keyword evidence="9" id="KW-1185">Reference proteome</keyword>
<dbReference type="SUPFAM" id="SSF52172">
    <property type="entry name" value="CheY-like"/>
    <property type="match status" value="1"/>
</dbReference>
<gene>
    <name evidence="8" type="ORF">PQU92_09765</name>
</gene>
<dbReference type="Pfam" id="PF00072">
    <property type="entry name" value="Response_reg"/>
    <property type="match status" value="1"/>
</dbReference>
<evidence type="ECO:0000259" key="7">
    <source>
        <dbReference type="PROSITE" id="PS50110"/>
    </source>
</evidence>
<protein>
    <submittedName>
        <fullName evidence="8">Response regulator</fullName>
    </submittedName>
</protein>
<evidence type="ECO:0000313" key="8">
    <source>
        <dbReference type="EMBL" id="MDC7683563.1"/>
    </source>
</evidence>
<dbReference type="InterPro" id="IPR001789">
    <property type="entry name" value="Sig_transdc_resp-reg_receiver"/>
</dbReference>
<feature type="modified residue" description="4-aspartylphosphate" evidence="6">
    <location>
        <position position="71"/>
    </location>
</feature>
<keyword evidence="4" id="KW-0238">DNA-binding</keyword>
<dbReference type="Proteomes" id="UP001214854">
    <property type="component" value="Unassembled WGS sequence"/>
</dbReference>
<dbReference type="InterPro" id="IPR039420">
    <property type="entry name" value="WalR-like"/>
</dbReference>
<evidence type="ECO:0000256" key="6">
    <source>
        <dbReference type="PROSITE-ProRule" id="PRU00169"/>
    </source>
</evidence>
<reference evidence="8 9" key="1">
    <citation type="submission" date="2023-01" db="EMBL/GenBank/DDBJ databases">
        <title>Novel species of the genus Asticcacaulis isolated from rivers.</title>
        <authorList>
            <person name="Lu H."/>
        </authorList>
    </citation>
    <scope>NUCLEOTIDE SEQUENCE [LARGE SCALE GENOMIC DNA]</scope>
    <source>
        <strain evidence="8 9">BYS171W</strain>
    </source>
</reference>
<dbReference type="SMART" id="SM00448">
    <property type="entry name" value="REC"/>
    <property type="match status" value="1"/>
</dbReference>
<keyword evidence="2" id="KW-0902">Two-component regulatory system</keyword>
<keyword evidence="5" id="KW-0804">Transcription</keyword>
<feature type="domain" description="Response regulatory" evidence="7">
    <location>
        <begin position="21"/>
        <end position="145"/>
    </location>
</feature>
<dbReference type="Gene3D" id="3.40.50.2300">
    <property type="match status" value="1"/>
</dbReference>
<dbReference type="PANTHER" id="PTHR48111:SF1">
    <property type="entry name" value="TWO-COMPONENT RESPONSE REGULATOR ORR33"/>
    <property type="match status" value="1"/>
</dbReference>
<evidence type="ECO:0000313" key="9">
    <source>
        <dbReference type="Proteomes" id="UP001214854"/>
    </source>
</evidence>
<evidence type="ECO:0000256" key="3">
    <source>
        <dbReference type="ARBA" id="ARBA00023015"/>
    </source>
</evidence>
<name>A0ABT5HU17_9CAUL</name>
<sequence length="317" mass="35709">MRKSQSTDITLLPKANPATINVLVVEDNDGLRRMVLELMRGAGYIRLIQARNAEEAIDRINAHNPDLMIVDWGLPGMSGVDLIRSLRRAAVTPDERFPNPKMPVVMLTARQRSRDVTEARNAGADEFVVKPFSTSSLLRAVNSCLRKPRPFVVSSGYVGPCRRRIDDSTYKGLLKRGDDIERAADSQFREMYQQTLSVELEGLRALLAARGGLHRETLDYMVERAMAAEHRATAFRLKLVAEATRSLKDYVSYFGDDTDPEVLDVHLDAIKRLNDLRNEDTPEALAIIRQLDTLVTKRKTRAHADLIGPEARSRYII</sequence>
<dbReference type="PANTHER" id="PTHR48111">
    <property type="entry name" value="REGULATOR OF RPOS"/>
    <property type="match status" value="1"/>
</dbReference>
<evidence type="ECO:0000256" key="4">
    <source>
        <dbReference type="ARBA" id="ARBA00023125"/>
    </source>
</evidence>
<evidence type="ECO:0000256" key="5">
    <source>
        <dbReference type="ARBA" id="ARBA00023163"/>
    </source>
</evidence>